<keyword evidence="1" id="KW-0808">Transferase</keyword>
<proteinExistence type="predicted"/>
<evidence type="ECO:0000256" key="4">
    <source>
        <dbReference type="ARBA" id="ARBA00022759"/>
    </source>
</evidence>
<dbReference type="Gene3D" id="3.30.70.270">
    <property type="match status" value="2"/>
</dbReference>
<evidence type="ECO:0000256" key="2">
    <source>
        <dbReference type="ARBA" id="ARBA00022695"/>
    </source>
</evidence>
<dbReference type="GO" id="GO:0003676">
    <property type="term" value="F:nucleic acid binding"/>
    <property type="evidence" value="ECO:0007669"/>
    <property type="project" value="InterPro"/>
</dbReference>
<dbReference type="GO" id="GO:0004519">
    <property type="term" value="F:endonuclease activity"/>
    <property type="evidence" value="ECO:0007669"/>
    <property type="project" value="UniProtKB-KW"/>
</dbReference>
<dbReference type="Pfam" id="PF17919">
    <property type="entry name" value="RT_RNaseH_2"/>
    <property type="match status" value="1"/>
</dbReference>
<dbReference type="SUPFAM" id="SSF53098">
    <property type="entry name" value="Ribonuclease H-like"/>
    <property type="match status" value="1"/>
</dbReference>
<feature type="compositionally biased region" description="Basic and acidic residues" evidence="6">
    <location>
        <begin position="455"/>
        <end position="477"/>
    </location>
</feature>
<dbReference type="SUPFAM" id="SSF56672">
    <property type="entry name" value="DNA/RNA polymerases"/>
    <property type="match status" value="1"/>
</dbReference>
<evidence type="ECO:0000256" key="6">
    <source>
        <dbReference type="SAM" id="MobiDB-lite"/>
    </source>
</evidence>
<evidence type="ECO:0000256" key="1">
    <source>
        <dbReference type="ARBA" id="ARBA00022679"/>
    </source>
</evidence>
<dbReference type="InterPro" id="IPR012337">
    <property type="entry name" value="RNaseH-like_sf"/>
</dbReference>
<feature type="region of interest" description="Disordered" evidence="6">
    <location>
        <begin position="437"/>
        <end position="490"/>
    </location>
</feature>
<dbReference type="GO" id="GO:0015074">
    <property type="term" value="P:DNA integration"/>
    <property type="evidence" value="ECO:0007669"/>
    <property type="project" value="InterPro"/>
</dbReference>
<feature type="region of interest" description="Disordered" evidence="6">
    <location>
        <begin position="111"/>
        <end position="146"/>
    </location>
</feature>
<keyword evidence="4" id="KW-0378">Hydrolase</keyword>
<dbReference type="EMBL" id="AM473773">
    <property type="protein sequence ID" value="CAN61879.1"/>
    <property type="molecule type" value="Genomic_DNA"/>
</dbReference>
<gene>
    <name evidence="8" type="ORF">VITISV_015074</name>
</gene>
<accession>A5BWM0</accession>
<dbReference type="InterPro" id="IPR036397">
    <property type="entry name" value="RNaseH_sf"/>
</dbReference>
<dbReference type="Pfam" id="PF13650">
    <property type="entry name" value="Asp_protease_2"/>
    <property type="match status" value="1"/>
</dbReference>
<dbReference type="InterPro" id="IPR021109">
    <property type="entry name" value="Peptidase_aspartic_dom_sf"/>
</dbReference>
<name>A5BWM0_VITVI</name>
<keyword evidence="2" id="KW-0548">Nucleotidyltransferase</keyword>
<dbReference type="SUPFAM" id="SSF50630">
    <property type="entry name" value="Acid proteases"/>
    <property type="match status" value="1"/>
</dbReference>
<dbReference type="Gene3D" id="1.10.340.70">
    <property type="match status" value="1"/>
</dbReference>
<dbReference type="PANTHER" id="PTHR37984">
    <property type="entry name" value="PROTEIN CBG26694"/>
    <property type="match status" value="1"/>
</dbReference>
<evidence type="ECO:0000259" key="7">
    <source>
        <dbReference type="PROSITE" id="PS50994"/>
    </source>
</evidence>
<evidence type="ECO:0000313" key="8">
    <source>
        <dbReference type="EMBL" id="CAN61879.1"/>
    </source>
</evidence>
<dbReference type="Pfam" id="PF00078">
    <property type="entry name" value="RVT_1"/>
    <property type="match status" value="1"/>
</dbReference>
<feature type="domain" description="Integrase catalytic" evidence="7">
    <location>
        <begin position="1110"/>
        <end position="1190"/>
    </location>
</feature>
<keyword evidence="5" id="KW-0511">Multifunctional enzyme</keyword>
<keyword evidence="4" id="KW-0255">Endonuclease</keyword>
<dbReference type="FunFam" id="3.30.70.270:FF:000020">
    <property type="entry name" value="Transposon Tf2-6 polyprotein-like Protein"/>
    <property type="match status" value="1"/>
</dbReference>
<evidence type="ECO:0000256" key="3">
    <source>
        <dbReference type="ARBA" id="ARBA00022722"/>
    </source>
</evidence>
<dbReference type="InterPro" id="IPR050951">
    <property type="entry name" value="Retrovirus_Pol_polyprotein"/>
</dbReference>
<protein>
    <recommendedName>
        <fullName evidence="7">Integrase catalytic domain-containing protein</fullName>
    </recommendedName>
</protein>
<dbReference type="InterPro" id="IPR043128">
    <property type="entry name" value="Rev_trsase/Diguanyl_cyclase"/>
</dbReference>
<dbReference type="PANTHER" id="PTHR37984:SF5">
    <property type="entry name" value="PROTEIN NYNRIN-LIKE"/>
    <property type="match status" value="1"/>
</dbReference>
<dbReference type="PROSITE" id="PS50994">
    <property type="entry name" value="INTEGRASE"/>
    <property type="match status" value="1"/>
</dbReference>
<organism evidence="8">
    <name type="scientific">Vitis vinifera</name>
    <name type="common">Grape</name>
    <dbReference type="NCBI Taxonomy" id="29760"/>
    <lineage>
        <taxon>Eukaryota</taxon>
        <taxon>Viridiplantae</taxon>
        <taxon>Streptophyta</taxon>
        <taxon>Embryophyta</taxon>
        <taxon>Tracheophyta</taxon>
        <taxon>Spermatophyta</taxon>
        <taxon>Magnoliopsida</taxon>
        <taxon>eudicotyledons</taxon>
        <taxon>Gunneridae</taxon>
        <taxon>Pentapetalae</taxon>
        <taxon>rosids</taxon>
        <taxon>Vitales</taxon>
        <taxon>Vitaceae</taxon>
        <taxon>Viteae</taxon>
        <taxon>Vitis</taxon>
    </lineage>
</organism>
<keyword evidence="3" id="KW-0540">Nuclease</keyword>
<dbReference type="InterPro" id="IPR001584">
    <property type="entry name" value="Integrase_cat-core"/>
</dbReference>
<dbReference type="CDD" id="cd01647">
    <property type="entry name" value="RT_LTR"/>
    <property type="match status" value="1"/>
</dbReference>
<dbReference type="InterPro" id="IPR041577">
    <property type="entry name" value="RT_RNaseH_2"/>
</dbReference>
<dbReference type="Gene3D" id="3.30.420.10">
    <property type="entry name" value="Ribonuclease H-like superfamily/Ribonuclease H"/>
    <property type="match status" value="2"/>
</dbReference>
<dbReference type="Gene3D" id="2.40.70.10">
    <property type="entry name" value="Acid Proteases"/>
    <property type="match status" value="1"/>
</dbReference>
<dbReference type="Pfam" id="PF00665">
    <property type="entry name" value="rve"/>
    <property type="match status" value="1"/>
</dbReference>
<dbReference type="AlphaFoldDB" id="A5BWM0"/>
<dbReference type="CDD" id="cd00303">
    <property type="entry name" value="retropepsin_like"/>
    <property type="match status" value="1"/>
</dbReference>
<sequence length="1244" mass="141623">MGGKKGLSIKLAVTPPSVPIPLFSSISKAQDMENIPFHGLREMVTISSDDSMPSAQTSSTTPIDVPNREESNVLLECFPTFTNMEPATFHMNKLFPMLKRIPVDVTADPYIPSDKEDETDLDEGVGQGDDSGVENKSTATGHEDRGTYLRTNGLKRQISNFSAKENEKFYKCWEKYMEAINACPRHGFDTWLLVSYFYDGVSSSMKQLLETMCGGDFMSKNPEEAMDFLSYVAEVSRGWDEPNKGEVGKMNSQPSAFIAKAGMYTLNEYVDMKAKFAALMRRLEELELKKIHEVQVVAETSVQVKPCPICQSYEHLVEECPTVPTAREMFREQENVVGDFVGDQKSINAQLSQRIDSVENTLNKRMDVMQNDLSHKIDNLQYSISRLTNLNTVQEKGRFPYQPHQNPKGIHVVETHEGESSQVRDVKALITLRSGKKVELPTPKPHIEEEEEEEKEKREEIKGKKKDISEGKEDHDSTMNANPEKSPLKYKDPGCPTISVMIGGKVVEKALLDLGASVNLLPYSVYKQLGLGDLKPTSITLSLADRSMKIPRGIIEDVLVQVDNFYYPVNFVVLDTDPMVKETNNVPIILGRPFLATSNAIINCRNGFMQLTFGNMTLELNIFYMSKKLITPEEEEGSEEVCIIDTLVEEHCNQKMQDKLNESLGDLEEGLPEPSDVLATLQGWRRREEILPLFNKDEGQEAAKKETLKLNLKPLPAELKYTYLEENKQCPVVISSSLTNPQEKCLLEVLKRCKKAIGWQISDLKGISPLGEEIATRLTSGWRVCIDYRKFNAVTRKDHFPLPCIDQVLERVSAILSIVSWTITQGIFKLKSMLKIRKTTFTCPFGTYAYRRMPFGLCNALATFQRCMLSIFNDMVERIMEVFMDDITIYGSTFEECLINLEAVLNKCIEKDLVLNWEKCHFMVQQGIVLGHIISEKGIEVDKAKVELIVKLPSPTTVKGERQFLGHAGFYRRFIKDFSKLSKPFCELLAKDAKFVWDERCQRSFDQLNQFLTIAPIVRAPNWQLPFEVMCNANDFAIGAMLDQREDGKPYVIYYCHESARGGHFASQKTAMMVLQSGFSWPSLFKNAHTMCRSCDRCQRLGKLTRRNQMPMNPILIVDLFDVWGIDFMRPFPMSFGNSYILVGVDYVSKWVEAIPCKHNDHRVVLKFLKENIFSRFGVPKAIISDGGGEHEQRDWFIKLHDSLWAYKTTYKTILGMSPYHLVYGKTCHLPVEVEYKAWWQLRS</sequence>
<dbReference type="GO" id="GO:0016779">
    <property type="term" value="F:nucleotidyltransferase activity"/>
    <property type="evidence" value="ECO:0007669"/>
    <property type="project" value="UniProtKB-KW"/>
</dbReference>
<evidence type="ECO:0000256" key="5">
    <source>
        <dbReference type="ARBA" id="ARBA00023268"/>
    </source>
</evidence>
<reference evidence="8" key="1">
    <citation type="journal article" date="2007" name="PLoS ONE">
        <title>The first genome sequence of an elite grapevine cultivar (Pinot noir Vitis vinifera L.): coping with a highly heterozygous genome.</title>
        <authorList>
            <person name="Velasco R."/>
            <person name="Zharkikh A."/>
            <person name="Troggio M."/>
            <person name="Cartwright D.A."/>
            <person name="Cestaro A."/>
            <person name="Pruss D."/>
            <person name="Pindo M."/>
            <person name="FitzGerald L.M."/>
            <person name="Vezzulli S."/>
            <person name="Reid J."/>
            <person name="Malacarne G."/>
            <person name="Iliev D."/>
            <person name="Coppola G."/>
            <person name="Wardell B."/>
            <person name="Micheletti D."/>
            <person name="Macalma T."/>
            <person name="Facci M."/>
            <person name="Mitchell J.T."/>
            <person name="Perazzolli M."/>
            <person name="Eldredge G."/>
            <person name="Gatto P."/>
            <person name="Oyzerski R."/>
            <person name="Moretto M."/>
            <person name="Gutin N."/>
            <person name="Stefanini M."/>
            <person name="Chen Y."/>
            <person name="Segala C."/>
            <person name="Davenport C."/>
            <person name="Dematte L."/>
            <person name="Mraz A."/>
            <person name="Battilana J."/>
            <person name="Stormo K."/>
            <person name="Costa F."/>
            <person name="Tao Q."/>
            <person name="Si-Ammour A."/>
            <person name="Harkins T."/>
            <person name="Lackey A."/>
            <person name="Perbost C."/>
            <person name="Taillon B."/>
            <person name="Stella A."/>
            <person name="Solovyev V."/>
            <person name="Fawcett J.A."/>
            <person name="Sterck L."/>
            <person name="Vandepoele K."/>
            <person name="Grando S.M."/>
            <person name="Toppo S."/>
            <person name="Moser C."/>
            <person name="Lanchbury J."/>
            <person name="Bogden R."/>
            <person name="Skolnick M."/>
            <person name="Sgaramella V."/>
            <person name="Bhatnagar S.K."/>
            <person name="Fontana P."/>
            <person name="Gutin A."/>
            <person name="Van de Peer Y."/>
            <person name="Salamini F."/>
            <person name="Viola R."/>
        </authorList>
    </citation>
    <scope>NUCLEOTIDE SEQUENCE</scope>
</reference>
<dbReference type="InterPro" id="IPR000477">
    <property type="entry name" value="RT_dom"/>
</dbReference>
<dbReference type="InterPro" id="IPR043502">
    <property type="entry name" value="DNA/RNA_pol_sf"/>
</dbReference>